<evidence type="ECO:0000256" key="1">
    <source>
        <dbReference type="ARBA" id="ARBA00007274"/>
    </source>
</evidence>
<dbReference type="InterPro" id="IPR011004">
    <property type="entry name" value="Trimer_LpxA-like_sf"/>
</dbReference>
<dbReference type="Proteomes" id="UP000003875">
    <property type="component" value="Unassembled WGS sequence"/>
</dbReference>
<comment type="caution">
    <text evidence="4">The sequence shown here is derived from an EMBL/GenBank/DDBJ whole genome shotgun (WGS) entry which is preliminary data.</text>
</comment>
<dbReference type="Gene3D" id="2.160.10.10">
    <property type="entry name" value="Hexapeptide repeat proteins"/>
    <property type="match status" value="1"/>
</dbReference>
<dbReference type="GO" id="GO:0008374">
    <property type="term" value="F:O-acyltransferase activity"/>
    <property type="evidence" value="ECO:0007669"/>
    <property type="project" value="TreeGrafter"/>
</dbReference>
<dbReference type="EMBL" id="ABXX02000002">
    <property type="protein sequence ID" value="EEG71300.1"/>
    <property type="molecule type" value="Genomic_DNA"/>
</dbReference>
<dbReference type="InterPro" id="IPR051159">
    <property type="entry name" value="Hexapeptide_acetyltransf"/>
</dbReference>
<evidence type="ECO:0000313" key="5">
    <source>
        <dbReference type="Proteomes" id="UP000003875"/>
    </source>
</evidence>
<keyword evidence="3" id="KW-0677">Repeat</keyword>
<reference evidence="4 5" key="2">
    <citation type="submission" date="2009-02" db="EMBL/GenBank/DDBJ databases">
        <authorList>
            <person name="Fulton L."/>
            <person name="Clifton S."/>
            <person name="Fulton B."/>
            <person name="Xu J."/>
            <person name="Minx P."/>
            <person name="Pepin K.H."/>
            <person name="Johnson M."/>
            <person name="Bhonagiri V."/>
            <person name="Nash W.E."/>
            <person name="Mardis E.R."/>
            <person name="Wilson R.K."/>
        </authorList>
    </citation>
    <scope>NUCLEOTIDE SEQUENCE [LARGE SCALE GENOMIC DNA]</scope>
    <source>
        <strain evidence="4 5">DSM 20438</strain>
    </source>
</reference>
<organism evidence="4 5">
    <name type="scientific">Bifidobacterium pseudocatenulatum DSM 20438 = JCM 1200 = LMG 10505</name>
    <dbReference type="NCBI Taxonomy" id="547043"/>
    <lineage>
        <taxon>Bacteria</taxon>
        <taxon>Bacillati</taxon>
        <taxon>Actinomycetota</taxon>
        <taxon>Actinomycetes</taxon>
        <taxon>Bifidobacteriales</taxon>
        <taxon>Bifidobacteriaceae</taxon>
        <taxon>Bifidobacterium</taxon>
    </lineage>
</organism>
<dbReference type="GO" id="GO:0005829">
    <property type="term" value="C:cytosol"/>
    <property type="evidence" value="ECO:0007669"/>
    <property type="project" value="TreeGrafter"/>
</dbReference>
<reference evidence="4 5" key="1">
    <citation type="submission" date="2009-02" db="EMBL/GenBank/DDBJ databases">
        <title>Draft genome sequence of Bifidobacterium pseudocatenulatum (DSM 20438).</title>
        <authorList>
            <person name="Sudarsanam P."/>
            <person name="Ley R."/>
            <person name="Guruge J."/>
            <person name="Turnbaugh P.J."/>
            <person name="Mahowald M."/>
            <person name="Liep D."/>
            <person name="Gordon J."/>
        </authorList>
    </citation>
    <scope>NUCLEOTIDE SEQUENCE [LARGE SCALE GENOMIC DNA]</scope>
    <source>
        <strain evidence="4 5">DSM 20438</strain>
    </source>
</reference>
<dbReference type="AlphaFoldDB" id="C0BRK6"/>
<dbReference type="RefSeq" id="WP_004221132.1">
    <property type="nucleotide sequence ID" value="NZ_ABXX02000002.1"/>
</dbReference>
<dbReference type="eggNOG" id="COG0110">
    <property type="taxonomic scope" value="Bacteria"/>
</dbReference>
<comment type="similarity">
    <text evidence="1">Belongs to the transferase hexapeptide repeat family.</text>
</comment>
<keyword evidence="2 4" id="KW-0808">Transferase</keyword>
<evidence type="ECO:0000256" key="3">
    <source>
        <dbReference type="ARBA" id="ARBA00022737"/>
    </source>
</evidence>
<dbReference type="InterPro" id="IPR001451">
    <property type="entry name" value="Hexapep"/>
</dbReference>
<evidence type="ECO:0000313" key="4">
    <source>
        <dbReference type="EMBL" id="EEG71300.1"/>
    </source>
</evidence>
<dbReference type="InterPro" id="IPR018357">
    <property type="entry name" value="Hexapep_transf_CS"/>
</dbReference>
<dbReference type="PANTHER" id="PTHR23416:SF23">
    <property type="entry name" value="ACETYLTRANSFERASE C18B11.09C-RELATED"/>
    <property type="match status" value="1"/>
</dbReference>
<sequence length="245" mass="27530">MIKDLFRRLILREKSSSKAFVDYWRGKGVSIGDDTYFYDPQSNCLGLNYPFNLSIGRNVRITHGVTIVDHGYDWCVLKGRYGDVLGNTGQVSIGNNVFIGMNAIILKNVNIGDNVIIGAGSVVTHDIPADSVAAGNPCRVLMPLSKYRDKRIASQLDEALNLFKTYCASHAGEIPPKEIFREYFWLFESPDKNGICSCEAFDQTMHLIDGSFTLSVNLSKYSKPMFDGFEEFIKYCCSRNCKEKL</sequence>
<evidence type="ECO:0000256" key="2">
    <source>
        <dbReference type="ARBA" id="ARBA00022679"/>
    </source>
</evidence>
<dbReference type="CDD" id="cd04647">
    <property type="entry name" value="LbH_MAT_like"/>
    <property type="match status" value="1"/>
</dbReference>
<proteinExistence type="inferred from homology"/>
<dbReference type="PROSITE" id="PS00101">
    <property type="entry name" value="HEXAPEP_TRANSFERASES"/>
    <property type="match status" value="1"/>
</dbReference>
<accession>C0BRK6</accession>
<dbReference type="GeneID" id="45599997"/>
<name>C0BRK6_BIFPS</name>
<dbReference type="PANTHER" id="PTHR23416">
    <property type="entry name" value="SIALIC ACID SYNTHASE-RELATED"/>
    <property type="match status" value="1"/>
</dbReference>
<protein>
    <submittedName>
        <fullName evidence="4">Bacterial transferase hexapeptide repeat protein</fullName>
    </submittedName>
</protein>
<dbReference type="Pfam" id="PF00132">
    <property type="entry name" value="Hexapep"/>
    <property type="match status" value="1"/>
</dbReference>
<dbReference type="SUPFAM" id="SSF51161">
    <property type="entry name" value="Trimeric LpxA-like enzymes"/>
    <property type="match status" value="1"/>
</dbReference>
<gene>
    <name evidence="4" type="ORF">BIFPSEUDO_03270</name>
</gene>